<reference evidence="10" key="3">
    <citation type="submission" date="2015-06" db="UniProtKB">
        <authorList>
            <consortium name="EnsemblMetazoa"/>
        </authorList>
    </citation>
    <scope>IDENTIFICATION</scope>
</reference>
<dbReference type="EMBL" id="AMQN01012306">
    <property type="status" value="NOT_ANNOTATED_CDS"/>
    <property type="molecule type" value="Genomic_DNA"/>
</dbReference>
<dbReference type="EnsemblMetazoa" id="CapteT224788">
    <property type="protein sequence ID" value="CapteP224788"/>
    <property type="gene ID" value="CapteG224788"/>
</dbReference>
<accession>R7TTQ6</accession>
<dbReference type="InterPro" id="IPR036705">
    <property type="entry name" value="Ribosyl_crysJ1_sf"/>
</dbReference>
<keyword evidence="2" id="KW-0378">Hydrolase</keyword>
<evidence type="ECO:0000256" key="3">
    <source>
        <dbReference type="ARBA" id="ARBA00049582"/>
    </source>
</evidence>
<reference evidence="9 11" key="2">
    <citation type="journal article" date="2013" name="Nature">
        <title>Insights into bilaterian evolution from three spiralian genomes.</title>
        <authorList>
            <person name="Simakov O."/>
            <person name="Marletaz F."/>
            <person name="Cho S.J."/>
            <person name="Edsinger-Gonzales E."/>
            <person name="Havlak P."/>
            <person name="Hellsten U."/>
            <person name="Kuo D.H."/>
            <person name="Larsson T."/>
            <person name="Lv J."/>
            <person name="Arendt D."/>
            <person name="Savage R."/>
            <person name="Osoegawa K."/>
            <person name="de Jong P."/>
            <person name="Grimwood J."/>
            <person name="Chapman J.A."/>
            <person name="Shapiro H."/>
            <person name="Aerts A."/>
            <person name="Otillar R.P."/>
            <person name="Terry A.Y."/>
            <person name="Boore J.L."/>
            <person name="Grigoriev I.V."/>
            <person name="Lindberg D.R."/>
            <person name="Seaver E.C."/>
            <person name="Weisblat D.A."/>
            <person name="Putnam N.H."/>
            <person name="Rokhsar D.S."/>
        </authorList>
    </citation>
    <scope>NUCLEOTIDE SEQUENCE</scope>
    <source>
        <strain evidence="9 11">I ESC-2004</strain>
    </source>
</reference>
<feature type="binding site" evidence="8">
    <location>
        <position position="57"/>
    </location>
    <ligand>
        <name>Mg(2+)</name>
        <dbReference type="ChEBI" id="CHEBI:18420"/>
        <label>1</label>
    </ligand>
</feature>
<reference evidence="11" key="1">
    <citation type="submission" date="2012-12" db="EMBL/GenBank/DDBJ databases">
        <authorList>
            <person name="Hellsten U."/>
            <person name="Grimwood J."/>
            <person name="Chapman J.A."/>
            <person name="Shapiro H."/>
            <person name="Aerts A."/>
            <person name="Otillar R.P."/>
            <person name="Terry A.Y."/>
            <person name="Boore J.L."/>
            <person name="Simakov O."/>
            <person name="Marletaz F."/>
            <person name="Cho S.-J."/>
            <person name="Edsinger-Gonzales E."/>
            <person name="Havlak P."/>
            <person name="Kuo D.-H."/>
            <person name="Larsson T."/>
            <person name="Lv J."/>
            <person name="Arendt D."/>
            <person name="Savage R."/>
            <person name="Osoegawa K."/>
            <person name="de Jong P."/>
            <person name="Lindberg D.R."/>
            <person name="Seaver E.C."/>
            <person name="Weisblat D.A."/>
            <person name="Putnam N.H."/>
            <person name="Grigoriev I.V."/>
            <person name="Rokhsar D.S."/>
        </authorList>
    </citation>
    <scope>NUCLEOTIDE SEQUENCE</scope>
    <source>
        <strain evidence="11">I ESC-2004</strain>
    </source>
</reference>
<keyword evidence="8" id="KW-0460">Magnesium</keyword>
<feature type="binding site" evidence="8">
    <location>
        <position position="58"/>
    </location>
    <ligand>
        <name>Mg(2+)</name>
        <dbReference type="ChEBI" id="CHEBI:18420"/>
        <label>1</label>
    </ligand>
</feature>
<dbReference type="HOGENOM" id="CLU_047061_0_0_1"/>
<feature type="binding site" evidence="8">
    <location>
        <position position="302"/>
    </location>
    <ligand>
        <name>Mg(2+)</name>
        <dbReference type="ChEBI" id="CHEBI:18420"/>
        <label>2</label>
    </ligand>
</feature>
<dbReference type="GO" id="GO:0003875">
    <property type="term" value="F:ADP-ribosylarginine hydrolase activity"/>
    <property type="evidence" value="ECO:0007669"/>
    <property type="project" value="UniProtKB-EC"/>
</dbReference>
<sequence length="351" mass="38211">MEERYVGSMVLSGVGDAIGFKNGGWEFCNSGAQIHSEVKALGGISKIKVKLPKFRVSDDTVMHLATAEALVAKSADAAEEKEALYLTIASNYKECMKDMTGRSAGLTCRGHSYALQPQRPKGWHQPFEERGGGCGAAMRAIAEDLGELIAVSVESGRMTHHHPTGYLGSFASALFVSYAIQGKPMREWGAALMATLPQVQQYVKDEGRFVAENIAHWDYFTGKWEAYLKERGIEKGDSNPVFPEHYGVDERDAFYKSRSFKGWGGASGHDAPMIAYDALLGCGDDWEELCARGMFHSGDSDSTGVIAGACYGAMHGLNGVPLPNYKKLEYRDRLEECGRKLLVLSGLGSAQ</sequence>
<dbReference type="Pfam" id="PF03747">
    <property type="entry name" value="ADP_ribosyl_GH"/>
    <property type="match status" value="1"/>
</dbReference>
<dbReference type="GO" id="GO:0051725">
    <property type="term" value="P:protein de-ADP-ribosylation"/>
    <property type="evidence" value="ECO:0007669"/>
    <property type="project" value="InterPro"/>
</dbReference>
<dbReference type="OMA" id="RKWEFLQ"/>
<dbReference type="PANTHER" id="PTHR16222:SF26">
    <property type="entry name" value="ADP-RIBOSYLHYDROLASE ARH1"/>
    <property type="match status" value="1"/>
</dbReference>
<feature type="binding site" evidence="8">
    <location>
        <position position="301"/>
    </location>
    <ligand>
        <name>Mg(2+)</name>
        <dbReference type="ChEBI" id="CHEBI:18420"/>
        <label>1</label>
    </ligand>
</feature>
<evidence type="ECO:0000256" key="4">
    <source>
        <dbReference type="ARBA" id="ARBA00049725"/>
    </source>
</evidence>
<dbReference type="EMBL" id="KB309442">
    <property type="protein sequence ID" value="ELT94390.1"/>
    <property type="molecule type" value="Genomic_DNA"/>
</dbReference>
<dbReference type="InterPro" id="IPR012108">
    <property type="entry name" value="ADP-ribosylarg_hydro"/>
</dbReference>
<protein>
    <recommendedName>
        <fullName evidence="5">ADP-ribosylhydrolase ARH1</fullName>
        <ecNumber evidence="4">3.2.2.19</ecNumber>
    </recommendedName>
    <alternativeName>
        <fullName evidence="6">ADP-ribose-L-arginine cleaving enzyme</fullName>
    </alternativeName>
    <alternativeName>
        <fullName evidence="7">[Protein ADP-ribosylarginine] hydrolase</fullName>
    </alternativeName>
</protein>
<dbReference type="InterPro" id="IPR050792">
    <property type="entry name" value="ADP-ribosylglycohydrolase"/>
</dbReference>
<evidence type="ECO:0000313" key="11">
    <source>
        <dbReference type="Proteomes" id="UP000014760"/>
    </source>
</evidence>
<feature type="binding site" evidence="8">
    <location>
        <position position="299"/>
    </location>
    <ligand>
        <name>Mg(2+)</name>
        <dbReference type="ChEBI" id="CHEBI:18420"/>
        <label>1</label>
    </ligand>
</feature>
<dbReference type="GO" id="GO:0000287">
    <property type="term" value="F:magnesium ion binding"/>
    <property type="evidence" value="ECO:0007669"/>
    <property type="project" value="InterPro"/>
</dbReference>
<name>R7TTQ6_CAPTE</name>
<dbReference type="Gene3D" id="1.10.4080.10">
    <property type="entry name" value="ADP-ribosylation/Crystallin J1"/>
    <property type="match status" value="1"/>
</dbReference>
<organism evidence="9">
    <name type="scientific">Capitella teleta</name>
    <name type="common">Polychaete worm</name>
    <dbReference type="NCBI Taxonomy" id="283909"/>
    <lineage>
        <taxon>Eukaryota</taxon>
        <taxon>Metazoa</taxon>
        <taxon>Spiralia</taxon>
        <taxon>Lophotrochozoa</taxon>
        <taxon>Annelida</taxon>
        <taxon>Polychaeta</taxon>
        <taxon>Sedentaria</taxon>
        <taxon>Scolecida</taxon>
        <taxon>Capitellidae</taxon>
        <taxon>Capitella</taxon>
    </lineage>
</organism>
<dbReference type="OrthoDB" id="10250509at2759"/>
<evidence type="ECO:0000256" key="6">
    <source>
        <dbReference type="ARBA" id="ARBA00049798"/>
    </source>
</evidence>
<dbReference type="Proteomes" id="UP000014760">
    <property type="component" value="Unassembled WGS sequence"/>
</dbReference>
<evidence type="ECO:0000256" key="1">
    <source>
        <dbReference type="ARBA" id="ARBA00010702"/>
    </source>
</evidence>
<dbReference type="InterPro" id="IPR005502">
    <property type="entry name" value="Ribosyl_crysJ1"/>
</dbReference>
<dbReference type="PIRSF" id="PIRSF016939">
    <property type="entry name" value="ADP_ribslarg_hdr"/>
    <property type="match status" value="1"/>
</dbReference>
<evidence type="ECO:0000256" key="5">
    <source>
        <dbReference type="ARBA" id="ARBA00049773"/>
    </source>
</evidence>
<dbReference type="SUPFAM" id="SSF101478">
    <property type="entry name" value="ADP-ribosylglycohydrolase"/>
    <property type="match status" value="1"/>
</dbReference>
<dbReference type="AlphaFoldDB" id="R7TTQ6"/>
<evidence type="ECO:0000313" key="10">
    <source>
        <dbReference type="EnsemblMetazoa" id="CapteP224788"/>
    </source>
</evidence>
<evidence type="ECO:0000313" key="9">
    <source>
        <dbReference type="EMBL" id="ELT94390.1"/>
    </source>
</evidence>
<dbReference type="STRING" id="283909.R7TTQ6"/>
<evidence type="ECO:0000256" key="7">
    <source>
        <dbReference type="ARBA" id="ARBA00049810"/>
    </source>
</evidence>
<dbReference type="PANTHER" id="PTHR16222">
    <property type="entry name" value="ADP-RIBOSYLGLYCOHYDROLASE"/>
    <property type="match status" value="1"/>
</dbReference>
<evidence type="ECO:0000256" key="2">
    <source>
        <dbReference type="ARBA" id="ARBA00022801"/>
    </source>
</evidence>
<feature type="binding site" evidence="8">
    <location>
        <position position="59"/>
    </location>
    <ligand>
        <name>Mg(2+)</name>
        <dbReference type="ChEBI" id="CHEBI:18420"/>
        <label>1</label>
    </ligand>
</feature>
<gene>
    <name evidence="9" type="ORF">CAPTEDRAFT_224788</name>
</gene>
<keyword evidence="8" id="KW-0479">Metal-binding</keyword>
<proteinExistence type="inferred from homology"/>
<comment type="function">
    <text evidence="3">Specifically acts as an arginine mono-ADP-ribosylhydrolase by mediating the removal of mono-ADP-ribose attached to arginine residues on proteins.</text>
</comment>
<comment type="similarity">
    <text evidence="1">Belongs to the ADP-ribosylglycohydrolase family.</text>
</comment>
<comment type="cofactor">
    <cofactor evidence="8">
        <name>Mg(2+)</name>
        <dbReference type="ChEBI" id="CHEBI:18420"/>
    </cofactor>
    <text evidence="8">Binds 2 magnesium ions per subunit.</text>
</comment>
<evidence type="ECO:0000256" key="8">
    <source>
        <dbReference type="PIRSR" id="PIRSR605502-1"/>
    </source>
</evidence>
<keyword evidence="11" id="KW-1185">Reference proteome</keyword>
<dbReference type="EC" id="3.2.2.19" evidence="4"/>